<gene>
    <name evidence="2" type="ORF">EV702DRAFT_126429</name>
</gene>
<dbReference type="AlphaFoldDB" id="A0A9P6ZYQ9"/>
<dbReference type="Proteomes" id="UP000714275">
    <property type="component" value="Unassembled WGS sequence"/>
</dbReference>
<comment type="caution">
    <text evidence="2">The sequence shown here is derived from an EMBL/GenBank/DDBJ whole genome shotgun (WGS) entry which is preliminary data.</text>
</comment>
<reference evidence="2" key="1">
    <citation type="journal article" date="2020" name="New Phytol.">
        <title>Comparative genomics reveals dynamic genome evolution in host specialist ectomycorrhizal fungi.</title>
        <authorList>
            <person name="Lofgren L.A."/>
            <person name="Nguyen N.H."/>
            <person name="Vilgalys R."/>
            <person name="Ruytinx J."/>
            <person name="Liao H.L."/>
            <person name="Branco S."/>
            <person name="Kuo A."/>
            <person name="LaButti K."/>
            <person name="Lipzen A."/>
            <person name="Andreopoulos W."/>
            <person name="Pangilinan J."/>
            <person name="Riley R."/>
            <person name="Hundley H."/>
            <person name="Na H."/>
            <person name="Barry K."/>
            <person name="Grigoriev I.V."/>
            <person name="Stajich J.E."/>
            <person name="Kennedy P.G."/>
        </authorList>
    </citation>
    <scope>NUCLEOTIDE SEQUENCE</scope>
    <source>
        <strain evidence="2">DOB743</strain>
    </source>
</reference>
<dbReference type="OrthoDB" id="2884925at2759"/>
<organism evidence="2 3">
    <name type="scientific">Suillus placidus</name>
    <dbReference type="NCBI Taxonomy" id="48579"/>
    <lineage>
        <taxon>Eukaryota</taxon>
        <taxon>Fungi</taxon>
        <taxon>Dikarya</taxon>
        <taxon>Basidiomycota</taxon>
        <taxon>Agaricomycotina</taxon>
        <taxon>Agaricomycetes</taxon>
        <taxon>Agaricomycetidae</taxon>
        <taxon>Boletales</taxon>
        <taxon>Suillineae</taxon>
        <taxon>Suillaceae</taxon>
        <taxon>Suillus</taxon>
    </lineage>
</organism>
<keyword evidence="1" id="KW-0175">Coiled coil</keyword>
<evidence type="ECO:0008006" key="4">
    <source>
        <dbReference type="Google" id="ProtNLM"/>
    </source>
</evidence>
<sequence>MNHDQASVSSNTREDFDEITQRIRALQSSQDELSRSIRNLQVRAARIQNQKAAVSRIPSDVLSMIFEECRQLNPQWSGVLFLLHQSPVEVRLSHVSSHWREVALTSPSLWSSIHYPFAHKEGSLMEYLKRSDGSLLDVYIGPWRQHPQIERVLTNIILPHLPRFRQLVLDAVSRETLASLLAMFRDVPAPALTRLRVMCRGPMSTAGPIASAKLFTKGVPLLSDVRLDSVAVILPKTEAKTLHFCPPPGPPFPLTHDKLFRAVSAFPSLRSLHVKSAIELNNDTPVPLIRLPSLRELVVHGLAVSTGIRIFDVISTPNIESLYLVDMNCSAISAIHRFMTQSYPDAFQFLRVLRYIKCEFSEDMDIHFLRATPGISQLLIPVDKTNFLIRMLVNSDKQAAIHGCAPLWPELRDVTLHTPGYCAQVVGAGGVPDDEPSPTMNLLQELVTGRKMLGRPLSKLRFKGPNAGPFANEFHWGLNRAKQFVPIEAVFCQIPALLHDGGQEYDWAVVAEAYGMQLRQFLQQVQGIRQQLATILPPNFSYQQLRRRIDGPA</sequence>
<protein>
    <recommendedName>
        <fullName evidence="4">F-box domain-containing protein</fullName>
    </recommendedName>
</protein>
<dbReference type="Gene3D" id="3.80.10.10">
    <property type="entry name" value="Ribonuclease Inhibitor"/>
    <property type="match status" value="1"/>
</dbReference>
<keyword evidence="3" id="KW-1185">Reference proteome</keyword>
<dbReference type="SUPFAM" id="SSF52047">
    <property type="entry name" value="RNI-like"/>
    <property type="match status" value="1"/>
</dbReference>
<name>A0A9P6ZYQ9_9AGAM</name>
<accession>A0A9P6ZYQ9</accession>
<evidence type="ECO:0000313" key="3">
    <source>
        <dbReference type="Proteomes" id="UP000714275"/>
    </source>
</evidence>
<dbReference type="InterPro" id="IPR032675">
    <property type="entry name" value="LRR_dom_sf"/>
</dbReference>
<dbReference type="EMBL" id="JABBWD010000013">
    <property type="protein sequence ID" value="KAG1779198.1"/>
    <property type="molecule type" value="Genomic_DNA"/>
</dbReference>
<evidence type="ECO:0000256" key="1">
    <source>
        <dbReference type="SAM" id="Coils"/>
    </source>
</evidence>
<proteinExistence type="predicted"/>
<feature type="coiled-coil region" evidence="1">
    <location>
        <begin position="23"/>
        <end position="50"/>
    </location>
</feature>
<evidence type="ECO:0000313" key="2">
    <source>
        <dbReference type="EMBL" id="KAG1779198.1"/>
    </source>
</evidence>